<keyword evidence="2" id="KW-1185">Reference proteome</keyword>
<protein>
    <submittedName>
        <fullName evidence="1">Uncharacterized protein</fullName>
    </submittedName>
</protein>
<dbReference type="AlphaFoldDB" id="B6IVU0"/>
<sequence>MPGCIRIEGKNIKTFGEPLHVLSDGCRTGRPGGTMQKLAQGND</sequence>
<evidence type="ECO:0000313" key="1">
    <source>
        <dbReference type="EMBL" id="ACJ00414.1"/>
    </source>
</evidence>
<dbReference type="HOGENOM" id="CLU_3238808_0_0_5"/>
<proteinExistence type="predicted"/>
<gene>
    <name evidence="1" type="ordered locus">RC1_3048</name>
</gene>
<dbReference type="Proteomes" id="UP000001591">
    <property type="component" value="Chromosome"/>
</dbReference>
<name>B6IVU0_RHOCS</name>
<reference evidence="1 2" key="1">
    <citation type="journal article" date="2010" name="BMC Genomics">
        <title>Metabolic flexibility revealed in the genome of the cyst-forming alpha-1 proteobacterium Rhodospirillum centenum.</title>
        <authorList>
            <person name="Lu Y.K."/>
            <person name="Marden J."/>
            <person name="Han M."/>
            <person name="Swingley W.D."/>
            <person name="Mastrian S.D."/>
            <person name="Chowdhury S.R."/>
            <person name="Hao J."/>
            <person name="Helmy T."/>
            <person name="Kim S."/>
            <person name="Kurdoglu A.A."/>
            <person name="Matthies H.J."/>
            <person name="Rollo D."/>
            <person name="Stothard P."/>
            <person name="Blankenship R.E."/>
            <person name="Bauer C.E."/>
            <person name="Touchman J.W."/>
        </authorList>
    </citation>
    <scope>NUCLEOTIDE SEQUENCE [LARGE SCALE GENOMIC DNA]</scope>
    <source>
        <strain evidence="2">ATCC 51521 / SW</strain>
    </source>
</reference>
<dbReference type="KEGG" id="rce:RC1_3048"/>
<organism evidence="1 2">
    <name type="scientific">Rhodospirillum centenum (strain ATCC 51521 / SW)</name>
    <dbReference type="NCBI Taxonomy" id="414684"/>
    <lineage>
        <taxon>Bacteria</taxon>
        <taxon>Pseudomonadati</taxon>
        <taxon>Pseudomonadota</taxon>
        <taxon>Alphaproteobacteria</taxon>
        <taxon>Rhodospirillales</taxon>
        <taxon>Rhodospirillaceae</taxon>
        <taxon>Rhodospirillum</taxon>
    </lineage>
</organism>
<dbReference type="EMBL" id="CP000613">
    <property type="protein sequence ID" value="ACJ00414.1"/>
    <property type="molecule type" value="Genomic_DNA"/>
</dbReference>
<accession>B6IVU0</accession>
<evidence type="ECO:0000313" key="2">
    <source>
        <dbReference type="Proteomes" id="UP000001591"/>
    </source>
</evidence>